<evidence type="ECO:0000259" key="5">
    <source>
        <dbReference type="Pfam" id="PF00441"/>
    </source>
</evidence>
<dbReference type="SUPFAM" id="SSF47203">
    <property type="entry name" value="Acyl-CoA dehydrogenase C-terminal domain-like"/>
    <property type="match status" value="1"/>
</dbReference>
<dbReference type="InterPro" id="IPR036250">
    <property type="entry name" value="AcylCo_DH-like_C"/>
</dbReference>
<dbReference type="EMBL" id="CP101527">
    <property type="protein sequence ID" value="UZW74352.1"/>
    <property type="molecule type" value="Genomic_DNA"/>
</dbReference>
<dbReference type="PANTHER" id="PTHR43884">
    <property type="entry name" value="ACYL-COA DEHYDROGENASE"/>
    <property type="match status" value="1"/>
</dbReference>
<gene>
    <name evidence="6" type="ORF">NNL22_15185</name>
</gene>
<evidence type="ECO:0000256" key="1">
    <source>
        <dbReference type="ARBA" id="ARBA00001974"/>
    </source>
</evidence>
<feature type="domain" description="Acyl-CoA dehydrogenase/oxidase C-terminal" evidence="5">
    <location>
        <begin position="262"/>
        <end position="410"/>
    </location>
</feature>
<reference evidence="6" key="1">
    <citation type="submission" date="2022-07" db="EMBL/GenBank/DDBJ databases">
        <title>Alkalimarinus sp. nov., isolated from gut of a Alitta virens.</title>
        <authorList>
            <person name="Yang A.I."/>
            <person name="Shin N.-R."/>
        </authorList>
    </citation>
    <scope>NUCLEOTIDE SEQUENCE</scope>
    <source>
        <strain evidence="6">FA028</strain>
    </source>
</reference>
<accession>A0A9E8HJ82</accession>
<dbReference type="SUPFAM" id="SSF56645">
    <property type="entry name" value="Acyl-CoA dehydrogenase NM domain-like"/>
    <property type="match status" value="1"/>
</dbReference>
<name>A0A9E8HJ82_9ALTE</name>
<dbReference type="GO" id="GO:0050660">
    <property type="term" value="F:flavin adenine dinucleotide binding"/>
    <property type="evidence" value="ECO:0007669"/>
    <property type="project" value="InterPro"/>
</dbReference>
<evidence type="ECO:0000313" key="6">
    <source>
        <dbReference type="EMBL" id="UZW74352.1"/>
    </source>
</evidence>
<dbReference type="Gene3D" id="2.40.110.10">
    <property type="entry name" value="Butyryl-CoA Dehydrogenase, subunit A, domain 2"/>
    <property type="match status" value="1"/>
</dbReference>
<dbReference type="RefSeq" id="WP_251812475.1">
    <property type="nucleotide sequence ID" value="NZ_CP101527.1"/>
</dbReference>
<protein>
    <submittedName>
        <fullName evidence="6">Acyl-CoA/acyl-ACP dehydrogenase</fullName>
    </submittedName>
</protein>
<dbReference type="Gene3D" id="1.20.140.10">
    <property type="entry name" value="Butyryl-CoA Dehydrogenase, subunit A, domain 3"/>
    <property type="match status" value="1"/>
</dbReference>
<evidence type="ECO:0000313" key="7">
    <source>
        <dbReference type="Proteomes" id="UP001164472"/>
    </source>
</evidence>
<dbReference type="GO" id="GO:0003995">
    <property type="term" value="F:acyl-CoA dehydrogenase activity"/>
    <property type="evidence" value="ECO:0007669"/>
    <property type="project" value="TreeGrafter"/>
</dbReference>
<comment type="similarity">
    <text evidence="2">Belongs to the acyl-CoA dehydrogenase family.</text>
</comment>
<evidence type="ECO:0000256" key="3">
    <source>
        <dbReference type="ARBA" id="ARBA00022630"/>
    </source>
</evidence>
<keyword evidence="3" id="KW-0285">Flavoprotein</keyword>
<evidence type="ECO:0000256" key="2">
    <source>
        <dbReference type="ARBA" id="ARBA00009347"/>
    </source>
</evidence>
<proteinExistence type="inferred from homology"/>
<dbReference type="PANTHER" id="PTHR43884:SF19">
    <property type="entry name" value="ACYL-COA DEHYDROGENASE FADE4-RELATED"/>
    <property type="match status" value="1"/>
</dbReference>
<dbReference type="Gene3D" id="1.10.540.10">
    <property type="entry name" value="Acyl-CoA dehydrogenase/oxidase, N-terminal domain"/>
    <property type="match status" value="1"/>
</dbReference>
<sequence length="590" mass="68158">MKLLELPGNILFNKTVPATPSAEKKKVILNPKTESYDHLDKKSRELLKKTIAFFEERGKAKLKEDDHERTWYADFLAFAKKEKLFATFLTPKDYGNKDYRWDTFRNCALNEVLGFYGLAHWYTWQVTILGLGPIWISKNEAVKKRAAKLLKDGGIFAFGLSEKEHGADIYSSDMLLTRQEDGSYLANGSKYYIGNGNKAALVSTFGKLTDTDEYVFFVVDSQHQNYELVQNVVNSQNYVAEYKLNDYPIREEDILAKGREAWDMALNTVNVGKFNLGWGSIGICSHAYYEAINHASSRRLFDHYVTDFVHIKQLFTEAYARLTAMKLFAMRGVDYMRFANADDRRYLLFTPMVKMKVTTQGEEVMNELWDVIAAKGFEKNMYFEMAVKDIRALPKLEGTVHVNMALILKFMGNYFFKPAKFPEVPTMSEPANDDFLFNQGATKGLGKTRFHDYREVYDKVDLPNVNIFKKQIRLLKLLLVAGKPNKEQSKDFDFLLMLGELFTLVVYGQLILENAKIKGIEDDLVEQIFDFMIRDFSKFALQLSQKGCTTLVQQTICDRMIKRPKVDDARQTRVWENYAYAMKDQYAMNP</sequence>
<dbReference type="Pfam" id="PF00441">
    <property type="entry name" value="Acyl-CoA_dh_1"/>
    <property type="match status" value="1"/>
</dbReference>
<dbReference type="InterPro" id="IPR009075">
    <property type="entry name" value="AcylCo_DH/oxidase_C"/>
</dbReference>
<comment type="cofactor">
    <cofactor evidence="1">
        <name>FAD</name>
        <dbReference type="ChEBI" id="CHEBI:57692"/>
    </cofactor>
</comment>
<evidence type="ECO:0000256" key="4">
    <source>
        <dbReference type="ARBA" id="ARBA00022827"/>
    </source>
</evidence>
<dbReference type="InterPro" id="IPR009100">
    <property type="entry name" value="AcylCoA_DH/oxidase_NM_dom_sf"/>
</dbReference>
<dbReference type="GO" id="GO:0005886">
    <property type="term" value="C:plasma membrane"/>
    <property type="evidence" value="ECO:0007669"/>
    <property type="project" value="TreeGrafter"/>
</dbReference>
<dbReference type="Proteomes" id="UP001164472">
    <property type="component" value="Chromosome"/>
</dbReference>
<keyword evidence="7" id="KW-1185">Reference proteome</keyword>
<dbReference type="InterPro" id="IPR037069">
    <property type="entry name" value="AcylCoA_DH/ox_N_sf"/>
</dbReference>
<keyword evidence="4" id="KW-0274">FAD</keyword>
<organism evidence="6 7">
    <name type="scientific">Alkalimarinus sediminis</name>
    <dbReference type="NCBI Taxonomy" id="1632866"/>
    <lineage>
        <taxon>Bacteria</taxon>
        <taxon>Pseudomonadati</taxon>
        <taxon>Pseudomonadota</taxon>
        <taxon>Gammaproteobacteria</taxon>
        <taxon>Alteromonadales</taxon>
        <taxon>Alteromonadaceae</taxon>
        <taxon>Alkalimarinus</taxon>
    </lineage>
</organism>
<dbReference type="InterPro" id="IPR046373">
    <property type="entry name" value="Acyl-CoA_Oxase/DH_mid-dom_sf"/>
</dbReference>
<dbReference type="AlphaFoldDB" id="A0A9E8HJ82"/>
<dbReference type="KEGG" id="asem:NNL22_15185"/>